<protein>
    <submittedName>
        <fullName evidence="1">Uncharacterized protein</fullName>
    </submittedName>
</protein>
<dbReference type="AlphaFoldDB" id="A0A4U9UAE4"/>
<proteinExistence type="predicted"/>
<accession>A0A4U9UAE4</accession>
<name>A0A4U9UAE4_9SPHI</name>
<reference evidence="1 2" key="1">
    <citation type="submission" date="2019-05" db="EMBL/GenBank/DDBJ databases">
        <authorList>
            <consortium name="Pathogen Informatics"/>
        </authorList>
    </citation>
    <scope>NUCLEOTIDE SEQUENCE [LARGE SCALE GENOMIC DNA]</scope>
    <source>
        <strain evidence="1 2">NCTC11429</strain>
    </source>
</reference>
<evidence type="ECO:0000313" key="1">
    <source>
        <dbReference type="EMBL" id="VTR29523.1"/>
    </source>
</evidence>
<evidence type="ECO:0000313" key="2">
    <source>
        <dbReference type="Proteomes" id="UP000308196"/>
    </source>
</evidence>
<dbReference type="Proteomes" id="UP000308196">
    <property type="component" value="Chromosome"/>
</dbReference>
<organism evidence="1 2">
    <name type="scientific">Sphingobacterium thalpophilum</name>
    <dbReference type="NCBI Taxonomy" id="259"/>
    <lineage>
        <taxon>Bacteria</taxon>
        <taxon>Pseudomonadati</taxon>
        <taxon>Bacteroidota</taxon>
        <taxon>Sphingobacteriia</taxon>
        <taxon>Sphingobacteriales</taxon>
        <taxon>Sphingobacteriaceae</taxon>
        <taxon>Sphingobacterium</taxon>
    </lineage>
</organism>
<dbReference type="STRING" id="1123265.GCA_000686625_03165"/>
<dbReference type="EMBL" id="LR590484">
    <property type="protein sequence ID" value="VTR29523.1"/>
    <property type="molecule type" value="Genomic_DNA"/>
</dbReference>
<gene>
    <name evidence="1" type="ORF">NCTC11429_00443</name>
</gene>
<sequence length="52" mass="6154">MNKNLNIEGAHRSIGIESRKRLLPYSGAEIKFLRNCFLRIILTIFKYSESRR</sequence>
<dbReference type="KEGG" id="stha:NCTC11429_00443"/>